<reference evidence="1" key="1">
    <citation type="submission" date="2018-11" db="EMBL/GenBank/DDBJ databases">
        <authorList>
            <consortium name="Pathogen Informatics"/>
        </authorList>
    </citation>
    <scope>NUCLEOTIDE SEQUENCE</scope>
</reference>
<keyword evidence="2" id="KW-1185">Reference proteome</keyword>
<proteinExistence type="predicted"/>
<dbReference type="Proteomes" id="UP000784294">
    <property type="component" value="Unassembled WGS sequence"/>
</dbReference>
<evidence type="ECO:0000313" key="1">
    <source>
        <dbReference type="EMBL" id="VEL36005.1"/>
    </source>
</evidence>
<accession>A0A3S5B7H1</accession>
<name>A0A3S5B7H1_9PLAT</name>
<dbReference type="EMBL" id="CAAALY010251181">
    <property type="protein sequence ID" value="VEL36005.1"/>
    <property type="molecule type" value="Genomic_DNA"/>
</dbReference>
<evidence type="ECO:0000313" key="2">
    <source>
        <dbReference type="Proteomes" id="UP000784294"/>
    </source>
</evidence>
<comment type="caution">
    <text evidence="1">The sequence shown here is derived from an EMBL/GenBank/DDBJ whole genome shotgun (WGS) entry which is preliminary data.</text>
</comment>
<protein>
    <submittedName>
        <fullName evidence="1">Uncharacterized protein</fullName>
    </submittedName>
</protein>
<dbReference type="AlphaFoldDB" id="A0A3S5B7H1"/>
<gene>
    <name evidence="1" type="ORF">PXEA_LOCUS29445</name>
</gene>
<sequence>MLRRTRLVDYCRVAVNGHVELATSSVQLYHMHLAVVEDLSRAADRSVALTVQRKIQLAFALQGSQHSDLKGRQEERGTSHG</sequence>
<organism evidence="1 2">
    <name type="scientific">Protopolystoma xenopodis</name>
    <dbReference type="NCBI Taxonomy" id="117903"/>
    <lineage>
        <taxon>Eukaryota</taxon>
        <taxon>Metazoa</taxon>
        <taxon>Spiralia</taxon>
        <taxon>Lophotrochozoa</taxon>
        <taxon>Platyhelminthes</taxon>
        <taxon>Monogenea</taxon>
        <taxon>Polyopisthocotylea</taxon>
        <taxon>Polystomatidea</taxon>
        <taxon>Polystomatidae</taxon>
        <taxon>Protopolystoma</taxon>
    </lineage>
</organism>